<dbReference type="GO" id="GO:0046872">
    <property type="term" value="F:metal ion binding"/>
    <property type="evidence" value="ECO:0007669"/>
    <property type="project" value="UniProtKB-KW"/>
</dbReference>
<feature type="domain" description="Peptidase M20 dimerisation" evidence="3">
    <location>
        <begin position="187"/>
        <end position="282"/>
    </location>
</feature>
<dbReference type="PANTHER" id="PTHR11014:SF63">
    <property type="entry name" value="METALLOPEPTIDASE, PUTATIVE (AFU_ORTHOLOGUE AFUA_6G09600)-RELATED"/>
    <property type="match status" value="1"/>
</dbReference>
<dbReference type="SUPFAM" id="SSF53187">
    <property type="entry name" value="Zn-dependent exopeptidases"/>
    <property type="match status" value="1"/>
</dbReference>
<feature type="binding site" evidence="2">
    <location>
        <position position="164"/>
    </location>
    <ligand>
        <name>Mn(2+)</name>
        <dbReference type="ChEBI" id="CHEBI:29035"/>
        <label>2</label>
    </ligand>
</feature>
<keyword evidence="1 4" id="KW-0378">Hydrolase</keyword>
<dbReference type="Gene3D" id="3.40.630.10">
    <property type="entry name" value="Zn peptidases"/>
    <property type="match status" value="1"/>
</dbReference>
<feature type="binding site" evidence="2">
    <location>
        <position position="369"/>
    </location>
    <ligand>
        <name>Mn(2+)</name>
        <dbReference type="ChEBI" id="CHEBI:29035"/>
        <label>2</label>
    </ligand>
</feature>
<proteinExistence type="predicted"/>
<dbReference type="EMBL" id="JAUSRV010000001">
    <property type="protein sequence ID" value="MDP9968884.1"/>
    <property type="molecule type" value="Genomic_DNA"/>
</dbReference>
<gene>
    <name evidence="4" type="ORF">J2W39_000107</name>
</gene>
<feature type="binding site" evidence="2">
    <location>
        <position position="105"/>
    </location>
    <ligand>
        <name>Mn(2+)</name>
        <dbReference type="ChEBI" id="CHEBI:29035"/>
        <label>2</label>
    </ligand>
</feature>
<dbReference type="GO" id="GO:0050118">
    <property type="term" value="F:N-acetyldiaminopimelate deacetylase activity"/>
    <property type="evidence" value="ECO:0007669"/>
    <property type="project" value="UniProtKB-ARBA"/>
</dbReference>
<dbReference type="GO" id="GO:0019877">
    <property type="term" value="P:diaminopimelate biosynthetic process"/>
    <property type="evidence" value="ECO:0007669"/>
    <property type="project" value="UniProtKB-ARBA"/>
</dbReference>
<evidence type="ECO:0000256" key="1">
    <source>
        <dbReference type="ARBA" id="ARBA00022801"/>
    </source>
</evidence>
<dbReference type="InterPro" id="IPR002933">
    <property type="entry name" value="Peptidase_M20"/>
</dbReference>
<dbReference type="RefSeq" id="WP_307591484.1">
    <property type="nucleotide sequence ID" value="NZ_JAUSRV010000001.1"/>
</dbReference>
<name>A0AAW8E9B5_VARPD</name>
<dbReference type="EC" id="3.5.1.32" evidence="4"/>
<reference evidence="4" key="1">
    <citation type="submission" date="2023-07" db="EMBL/GenBank/DDBJ databases">
        <title>Sorghum-associated microbial communities from plants grown in Nebraska, USA.</title>
        <authorList>
            <person name="Schachtman D."/>
        </authorList>
    </citation>
    <scope>NUCLEOTIDE SEQUENCE</scope>
    <source>
        <strain evidence="4">DS3315</strain>
    </source>
</reference>
<dbReference type="SUPFAM" id="SSF55031">
    <property type="entry name" value="Bacterial exopeptidase dimerisation domain"/>
    <property type="match status" value="1"/>
</dbReference>
<evidence type="ECO:0000313" key="5">
    <source>
        <dbReference type="Proteomes" id="UP001224845"/>
    </source>
</evidence>
<dbReference type="InterPro" id="IPR011650">
    <property type="entry name" value="Peptidase_M20_dimer"/>
</dbReference>
<comment type="cofactor">
    <cofactor evidence="2">
        <name>Mn(2+)</name>
        <dbReference type="ChEBI" id="CHEBI:29035"/>
    </cofactor>
    <text evidence="2">The Mn(2+) ion enhances activity.</text>
</comment>
<dbReference type="InterPro" id="IPR017439">
    <property type="entry name" value="Amidohydrolase"/>
</dbReference>
<evidence type="ECO:0000259" key="3">
    <source>
        <dbReference type="Pfam" id="PF07687"/>
    </source>
</evidence>
<sequence length="401" mass="42962">MNTRIPAEILATSSSIAEIRRQIHAHPELCFDEINTSEVIAAKLTEWGIPVHRGLGKTGVVGTIKKGSSARAIGLRADMDALPMQEMNQFEHASKIPGRMHGCGHDGHTAMLLSAAEYLVKYGNFDGTVQVIFQPAEEGGGGGREMIKDGLFKLFPVDAVFGMHNFHDLDVGKFSVSPGPVLSTTGKFKVVIRGKGGHAALPHNGVDPIVIGAGLVQAFQTIVSRSKDPTAAGVVSVTMFHAGDAINVISETCEISGSARAFSYEVLDMFEKRLGEIAQNICAAHGAECNFEFRRNYPPTINSAAEAEFARTVMVSLVGEENVQPQIPTLGAEDFGFMLQEKPGAYCFIGNGDGNHRGHGHGQGACVLHNASYDFNDSIIPLGSAYWVRLSERWLSVGAAE</sequence>
<organism evidence="4 5">
    <name type="scientific">Variovorax paradoxus</name>
    <dbReference type="NCBI Taxonomy" id="34073"/>
    <lineage>
        <taxon>Bacteria</taxon>
        <taxon>Pseudomonadati</taxon>
        <taxon>Pseudomonadota</taxon>
        <taxon>Betaproteobacteria</taxon>
        <taxon>Burkholderiales</taxon>
        <taxon>Comamonadaceae</taxon>
        <taxon>Variovorax</taxon>
    </lineage>
</organism>
<comment type="caution">
    <text evidence="4">The sequence shown here is derived from an EMBL/GenBank/DDBJ whole genome shotgun (WGS) entry which is preliminary data.</text>
</comment>
<dbReference type="PANTHER" id="PTHR11014">
    <property type="entry name" value="PEPTIDASE M20 FAMILY MEMBER"/>
    <property type="match status" value="1"/>
</dbReference>
<dbReference type="GO" id="GO:0047980">
    <property type="term" value="F:hippurate hydrolase activity"/>
    <property type="evidence" value="ECO:0007669"/>
    <property type="project" value="UniProtKB-EC"/>
</dbReference>
<dbReference type="CDD" id="cd05666">
    <property type="entry name" value="M20_Acy1-like"/>
    <property type="match status" value="1"/>
</dbReference>
<feature type="binding site" evidence="2">
    <location>
        <position position="103"/>
    </location>
    <ligand>
        <name>Mn(2+)</name>
        <dbReference type="ChEBI" id="CHEBI:29035"/>
        <label>2</label>
    </ligand>
</feature>
<dbReference type="NCBIfam" id="TIGR01891">
    <property type="entry name" value="amidohydrolases"/>
    <property type="match status" value="1"/>
</dbReference>
<dbReference type="Gene3D" id="3.30.70.360">
    <property type="match status" value="1"/>
</dbReference>
<dbReference type="AlphaFoldDB" id="A0AAW8E9B5"/>
<dbReference type="Proteomes" id="UP001224845">
    <property type="component" value="Unassembled WGS sequence"/>
</dbReference>
<keyword evidence="2" id="KW-0479">Metal-binding</keyword>
<keyword evidence="2" id="KW-0464">Manganese</keyword>
<dbReference type="Pfam" id="PF07687">
    <property type="entry name" value="M20_dimer"/>
    <property type="match status" value="1"/>
</dbReference>
<protein>
    <submittedName>
        <fullName evidence="4">Hippurate hydrolase</fullName>
        <ecNumber evidence="4">3.5.1.32</ecNumber>
    </submittedName>
</protein>
<dbReference type="FunFam" id="3.30.70.360:FF:000001">
    <property type="entry name" value="N-acetyldiaminopimelate deacetylase"/>
    <property type="match status" value="1"/>
</dbReference>
<dbReference type="InterPro" id="IPR036264">
    <property type="entry name" value="Bact_exopeptidase_dim_dom"/>
</dbReference>
<dbReference type="Pfam" id="PF01546">
    <property type="entry name" value="Peptidase_M20"/>
    <property type="match status" value="1"/>
</dbReference>
<feature type="binding site" evidence="2">
    <location>
        <position position="138"/>
    </location>
    <ligand>
        <name>Mn(2+)</name>
        <dbReference type="ChEBI" id="CHEBI:29035"/>
        <label>2</label>
    </ligand>
</feature>
<dbReference type="PIRSF" id="PIRSF005962">
    <property type="entry name" value="Pept_M20D_amidohydro"/>
    <property type="match status" value="1"/>
</dbReference>
<evidence type="ECO:0000256" key="2">
    <source>
        <dbReference type="PIRSR" id="PIRSR005962-1"/>
    </source>
</evidence>
<accession>A0AAW8E9B5</accession>
<evidence type="ECO:0000313" key="4">
    <source>
        <dbReference type="EMBL" id="MDP9968884.1"/>
    </source>
</evidence>